<feature type="region of interest" description="Disordered" evidence="1">
    <location>
        <begin position="50"/>
        <end position="75"/>
    </location>
</feature>
<dbReference type="Ensembl" id="ENSOMET00000000430.1">
    <property type="protein sequence ID" value="ENSOMEP00000028039.1"/>
    <property type="gene ID" value="ENSOMEG00000010866.1"/>
</dbReference>
<dbReference type="AlphaFoldDB" id="A0A3B3DEY3"/>
<evidence type="ECO:0000256" key="1">
    <source>
        <dbReference type="SAM" id="MobiDB-lite"/>
    </source>
</evidence>
<accession>A0A3B3DEY3</accession>
<organism evidence="2 3">
    <name type="scientific">Oryzias melastigma</name>
    <name type="common">Marine medaka</name>
    <dbReference type="NCBI Taxonomy" id="30732"/>
    <lineage>
        <taxon>Eukaryota</taxon>
        <taxon>Metazoa</taxon>
        <taxon>Chordata</taxon>
        <taxon>Craniata</taxon>
        <taxon>Vertebrata</taxon>
        <taxon>Euteleostomi</taxon>
        <taxon>Actinopterygii</taxon>
        <taxon>Neopterygii</taxon>
        <taxon>Teleostei</taxon>
        <taxon>Neoteleostei</taxon>
        <taxon>Acanthomorphata</taxon>
        <taxon>Ovalentaria</taxon>
        <taxon>Atherinomorphae</taxon>
        <taxon>Beloniformes</taxon>
        <taxon>Adrianichthyidae</taxon>
        <taxon>Oryziinae</taxon>
        <taxon>Oryzias</taxon>
    </lineage>
</organism>
<protein>
    <submittedName>
        <fullName evidence="2">Uncharacterized protein</fullName>
    </submittedName>
</protein>
<proteinExistence type="predicted"/>
<dbReference type="Proteomes" id="UP000261560">
    <property type="component" value="Unplaced"/>
</dbReference>
<reference evidence="2" key="2">
    <citation type="submission" date="2025-09" db="UniProtKB">
        <authorList>
            <consortium name="Ensembl"/>
        </authorList>
    </citation>
    <scope>IDENTIFICATION</scope>
</reference>
<name>A0A3B3DEY3_ORYME</name>
<dbReference type="PaxDb" id="30732-ENSOMEP00000028039"/>
<evidence type="ECO:0000313" key="2">
    <source>
        <dbReference type="Ensembl" id="ENSOMEP00000028039.1"/>
    </source>
</evidence>
<reference evidence="2" key="1">
    <citation type="submission" date="2025-08" db="UniProtKB">
        <authorList>
            <consortium name="Ensembl"/>
        </authorList>
    </citation>
    <scope>IDENTIFICATION</scope>
</reference>
<sequence length="75" mass="8219">KGSWGQRSPCVLVDQLDPSDPWLPVTKQTCYPSRPRPLHWRCGDGLGDVLTGGPARPISPGSPSVPGMPWRQETR</sequence>
<evidence type="ECO:0000313" key="3">
    <source>
        <dbReference type="Proteomes" id="UP000261560"/>
    </source>
</evidence>
<keyword evidence="3" id="KW-1185">Reference proteome</keyword>